<dbReference type="Proteomes" id="UP000198597">
    <property type="component" value="Unassembled WGS sequence"/>
</dbReference>
<organism evidence="1 2">
    <name type="scientific">Clostridium gasigenes</name>
    <dbReference type="NCBI Taxonomy" id="94869"/>
    <lineage>
        <taxon>Bacteria</taxon>
        <taxon>Bacillati</taxon>
        <taxon>Bacillota</taxon>
        <taxon>Clostridia</taxon>
        <taxon>Eubacteriales</taxon>
        <taxon>Clostridiaceae</taxon>
        <taxon>Clostridium</taxon>
    </lineage>
</organism>
<dbReference type="AlphaFoldDB" id="A0A1H0W5B3"/>
<reference evidence="1 2" key="1">
    <citation type="submission" date="2016-10" db="EMBL/GenBank/DDBJ databases">
        <authorList>
            <person name="de Groot N.N."/>
        </authorList>
    </citation>
    <scope>NUCLEOTIDE SEQUENCE [LARGE SCALE GENOMIC DNA]</scope>
    <source>
        <strain evidence="1 2">DSM 12272</strain>
    </source>
</reference>
<evidence type="ECO:0000313" key="1">
    <source>
        <dbReference type="EMBL" id="SDP85778.1"/>
    </source>
</evidence>
<accession>A0A1H0W5B3</accession>
<keyword evidence="2" id="KW-1185">Reference proteome</keyword>
<sequence length="197" mass="24067">MYNKELVRALDAISYETKLGKNLKNTLRKVDKEDLISELKEYRLFIKKRRKLLMEMTYRIKSLQSINIKYSRYYPSKEIGACFNDILGIRVIIENYNIDLDHHNIKHVDMVNGKKNDDGYRDYHIYYKKSNYHYPIEVQFFTRRDYEFNMWLYKYVYKYKDNKIGIKLKELYDENIINNEDEFKEALKIVLYISEGI</sequence>
<dbReference type="GO" id="GO:0016301">
    <property type="term" value="F:kinase activity"/>
    <property type="evidence" value="ECO:0007669"/>
    <property type="project" value="UniProtKB-KW"/>
</dbReference>
<dbReference type="RefSeq" id="WP_175490925.1">
    <property type="nucleotide sequence ID" value="NZ_FNJM01000032.1"/>
</dbReference>
<dbReference type="SUPFAM" id="SSF81301">
    <property type="entry name" value="Nucleotidyltransferase"/>
    <property type="match status" value="1"/>
</dbReference>
<proteinExistence type="predicted"/>
<dbReference type="Gene3D" id="3.30.460.10">
    <property type="entry name" value="Beta Polymerase, domain 2"/>
    <property type="match status" value="1"/>
</dbReference>
<evidence type="ECO:0000313" key="2">
    <source>
        <dbReference type="Proteomes" id="UP000198597"/>
    </source>
</evidence>
<keyword evidence="1" id="KW-0808">Transferase</keyword>
<keyword evidence="1" id="KW-0418">Kinase</keyword>
<dbReference type="STRING" id="94869.SAMN04488529_13212"/>
<name>A0A1H0W5B3_9CLOT</name>
<gene>
    <name evidence="1" type="ORF">SAMN04488529_13212</name>
</gene>
<dbReference type="InterPro" id="IPR043519">
    <property type="entry name" value="NT_sf"/>
</dbReference>
<dbReference type="EMBL" id="FNJM01000032">
    <property type="protein sequence ID" value="SDP85778.1"/>
    <property type="molecule type" value="Genomic_DNA"/>
</dbReference>
<protein>
    <submittedName>
        <fullName evidence="1">Putative GTP pyrophosphokinase</fullName>
    </submittedName>
</protein>